<dbReference type="SUPFAM" id="SSF88713">
    <property type="entry name" value="Glycoside hydrolase/deacetylase"/>
    <property type="match status" value="1"/>
</dbReference>
<dbReference type="EMBL" id="LQPJ01000134">
    <property type="protein sequence ID" value="ORW19203.1"/>
    <property type="molecule type" value="Genomic_DNA"/>
</dbReference>
<keyword evidence="2" id="KW-0732">Signal</keyword>
<dbReference type="Pfam" id="PF01522">
    <property type="entry name" value="Polysacc_deac_1"/>
    <property type="match status" value="1"/>
</dbReference>
<evidence type="ECO:0000256" key="1">
    <source>
        <dbReference type="ARBA" id="ARBA00004613"/>
    </source>
</evidence>
<dbReference type="PROSITE" id="PS51677">
    <property type="entry name" value="NODB"/>
    <property type="match status" value="1"/>
</dbReference>
<comment type="subcellular location">
    <subcellularLocation>
        <location evidence="1">Secreted</location>
    </subcellularLocation>
</comment>
<keyword evidence="5" id="KW-1185">Reference proteome</keyword>
<feature type="domain" description="NodB homology" evidence="3">
    <location>
        <begin position="58"/>
        <end position="267"/>
    </location>
</feature>
<proteinExistence type="predicted"/>
<evidence type="ECO:0000313" key="5">
    <source>
        <dbReference type="Proteomes" id="UP000193529"/>
    </source>
</evidence>
<comment type="caution">
    <text evidence="4">The sequence shown here is derived from an EMBL/GenBank/DDBJ whole genome shotgun (WGS) entry which is preliminary data.</text>
</comment>
<dbReference type="Gene3D" id="3.20.20.370">
    <property type="entry name" value="Glycoside hydrolase/deacetylase"/>
    <property type="match status" value="1"/>
</dbReference>
<dbReference type="CDD" id="cd10918">
    <property type="entry name" value="CE4_NodB_like_5s_6s"/>
    <property type="match status" value="1"/>
</dbReference>
<accession>A0A1X1Z717</accession>
<dbReference type="Proteomes" id="UP000193529">
    <property type="component" value="Unassembled WGS sequence"/>
</dbReference>
<dbReference type="PANTHER" id="PTHR34216:SF3">
    <property type="entry name" value="POLY-BETA-1,6-N-ACETYL-D-GLUCOSAMINE N-DEACETYLASE"/>
    <property type="match status" value="1"/>
</dbReference>
<evidence type="ECO:0000259" key="3">
    <source>
        <dbReference type="PROSITE" id="PS51677"/>
    </source>
</evidence>
<dbReference type="GO" id="GO:0016810">
    <property type="term" value="F:hydrolase activity, acting on carbon-nitrogen (but not peptide) bonds"/>
    <property type="evidence" value="ECO:0007669"/>
    <property type="project" value="InterPro"/>
</dbReference>
<protein>
    <recommendedName>
        <fullName evidence="3">NodB homology domain-containing protein</fullName>
    </recommendedName>
</protein>
<dbReference type="GO" id="GO:0005975">
    <property type="term" value="P:carbohydrate metabolic process"/>
    <property type="evidence" value="ECO:0007669"/>
    <property type="project" value="InterPro"/>
</dbReference>
<dbReference type="InterPro" id="IPR002509">
    <property type="entry name" value="NODB_dom"/>
</dbReference>
<reference evidence="4 5" key="1">
    <citation type="submission" date="2016-01" db="EMBL/GenBank/DDBJ databases">
        <title>The new phylogeny of the genus Mycobacterium.</title>
        <authorList>
            <person name="Tarcisio F."/>
            <person name="Conor M."/>
            <person name="Antonella G."/>
            <person name="Elisabetta G."/>
            <person name="Giulia F.S."/>
            <person name="Sara T."/>
            <person name="Anna F."/>
            <person name="Clotilde B."/>
            <person name="Roberto B."/>
            <person name="Veronica D.S."/>
            <person name="Fabio R."/>
            <person name="Monica P."/>
            <person name="Olivier J."/>
            <person name="Enrico T."/>
            <person name="Nicola S."/>
        </authorList>
    </citation>
    <scope>NUCLEOTIDE SEQUENCE [LARGE SCALE GENOMIC DNA]</scope>
    <source>
        <strain evidence="4 5">DSM 44572</strain>
    </source>
</reference>
<evidence type="ECO:0000256" key="2">
    <source>
        <dbReference type="ARBA" id="ARBA00022729"/>
    </source>
</evidence>
<sequence length="267" mass="29212">MLLYHSVSTDPPRWIAPFAVTPAVFARQVDSIVGSGRNAITVSQLCAALAGQSPMPPRPVVITFDDGFADFADAAAVLAQHHIPSTLYVTTGALRGSGPRSPELAIPPAPMLDWSQLVELESSNVEIGAHTHTHRQLDAMPTKEVADELRRSKHMLEDELGHQVQSFAYPHGFNCRRIRRVVATVGHTSACAVMDALSSPRDEPFSLARLTVRATTTPHQLAAWLDGRGARVAPYRERLRTKAFRMYRRARGPRSARGVIDLSANPD</sequence>
<dbReference type="GO" id="GO:0005576">
    <property type="term" value="C:extracellular region"/>
    <property type="evidence" value="ECO:0007669"/>
    <property type="project" value="UniProtKB-SubCell"/>
</dbReference>
<dbReference type="InterPro" id="IPR011330">
    <property type="entry name" value="Glyco_hydro/deAcase_b/a-brl"/>
</dbReference>
<organism evidence="4 5">
    <name type="scientific">Mycobacterium palustre</name>
    <dbReference type="NCBI Taxonomy" id="153971"/>
    <lineage>
        <taxon>Bacteria</taxon>
        <taxon>Bacillati</taxon>
        <taxon>Actinomycetota</taxon>
        <taxon>Actinomycetes</taxon>
        <taxon>Mycobacteriales</taxon>
        <taxon>Mycobacteriaceae</taxon>
        <taxon>Mycobacterium</taxon>
        <taxon>Mycobacterium simiae complex</taxon>
    </lineage>
</organism>
<dbReference type="InterPro" id="IPR051398">
    <property type="entry name" value="Polysacch_Deacetylase"/>
</dbReference>
<dbReference type="AlphaFoldDB" id="A0A1X1Z717"/>
<name>A0A1X1Z717_9MYCO</name>
<gene>
    <name evidence="4" type="ORF">AWC19_17375</name>
</gene>
<dbReference type="PANTHER" id="PTHR34216">
    <property type="match status" value="1"/>
</dbReference>
<dbReference type="STRING" id="153971.AWC19_17375"/>
<evidence type="ECO:0000313" key="4">
    <source>
        <dbReference type="EMBL" id="ORW19203.1"/>
    </source>
</evidence>
<dbReference type="OrthoDB" id="9782872at2"/>